<dbReference type="SUPFAM" id="SSF56784">
    <property type="entry name" value="HAD-like"/>
    <property type="match status" value="1"/>
</dbReference>
<feature type="compositionally biased region" description="Low complexity" evidence="1">
    <location>
        <begin position="462"/>
        <end position="479"/>
    </location>
</feature>
<reference evidence="3" key="1">
    <citation type="submission" date="2020-11" db="EMBL/GenBank/DDBJ databases">
        <title>Kefir isolates.</title>
        <authorList>
            <person name="Marcisauskas S."/>
            <person name="Kim Y."/>
            <person name="Blasche S."/>
        </authorList>
    </citation>
    <scope>NUCLEOTIDE SEQUENCE</scope>
    <source>
        <strain evidence="3">Olga-1</strain>
    </source>
</reference>
<dbReference type="SUPFAM" id="SSF53756">
    <property type="entry name" value="UDP-Glycosyltransferase/glycogen phosphorylase"/>
    <property type="match status" value="1"/>
</dbReference>
<dbReference type="InterPro" id="IPR036412">
    <property type="entry name" value="HAD-like_sf"/>
</dbReference>
<gene>
    <name evidence="3" type="ORF">C6P40_002105</name>
</gene>
<feature type="region of interest" description="Disordered" evidence="1">
    <location>
        <begin position="462"/>
        <end position="498"/>
    </location>
</feature>
<evidence type="ECO:0000313" key="4">
    <source>
        <dbReference type="Proteomes" id="UP000697127"/>
    </source>
</evidence>
<dbReference type="SUPFAM" id="SSF49329">
    <property type="entry name" value="Cu,Zn superoxide dismutase-like"/>
    <property type="match status" value="1"/>
</dbReference>
<dbReference type="GO" id="GO:0005992">
    <property type="term" value="P:trehalose biosynthetic process"/>
    <property type="evidence" value="ECO:0007669"/>
    <property type="project" value="InterPro"/>
</dbReference>
<feature type="compositionally biased region" description="Polar residues" evidence="1">
    <location>
        <begin position="480"/>
        <end position="492"/>
    </location>
</feature>
<proteinExistence type="predicted"/>
<name>A0A9P6WIL1_9ASCO</name>
<dbReference type="PANTHER" id="PTHR10788:SF15">
    <property type="entry name" value="TREHALOSE SYNTHASE COMPLEX REGULATORY SUBUNIT TPS3-RELATED"/>
    <property type="match status" value="1"/>
</dbReference>
<comment type="caution">
    <text evidence="3">The sequence shown here is derived from an EMBL/GenBank/DDBJ whole genome shotgun (WGS) entry which is preliminary data.</text>
</comment>
<organism evidence="3 4">
    <name type="scientific">Pichia californica</name>
    <dbReference type="NCBI Taxonomy" id="460514"/>
    <lineage>
        <taxon>Eukaryota</taxon>
        <taxon>Fungi</taxon>
        <taxon>Dikarya</taxon>
        <taxon>Ascomycota</taxon>
        <taxon>Saccharomycotina</taxon>
        <taxon>Pichiomycetes</taxon>
        <taxon>Pichiales</taxon>
        <taxon>Pichiaceae</taxon>
        <taxon>Pichia</taxon>
    </lineage>
</organism>
<dbReference type="InterPro" id="IPR036423">
    <property type="entry name" value="SOD-like_Cu/Zn_dom_sf"/>
</dbReference>
<dbReference type="GO" id="GO:0006801">
    <property type="term" value="P:superoxide metabolic process"/>
    <property type="evidence" value="ECO:0007669"/>
    <property type="project" value="InterPro"/>
</dbReference>
<dbReference type="GO" id="GO:0005946">
    <property type="term" value="C:alpha,alpha-trehalose-phosphate synthase complex (UDP-forming)"/>
    <property type="evidence" value="ECO:0007669"/>
    <property type="project" value="TreeGrafter"/>
</dbReference>
<keyword evidence="4" id="KW-1185">Reference proteome</keyword>
<dbReference type="GO" id="GO:0003825">
    <property type="term" value="F:alpha,alpha-trehalose-phosphate synthase (UDP-forming) activity"/>
    <property type="evidence" value="ECO:0007669"/>
    <property type="project" value="TreeGrafter"/>
</dbReference>
<feature type="chain" id="PRO_5040498072" evidence="2">
    <location>
        <begin position="20"/>
        <end position="1433"/>
    </location>
</feature>
<feature type="signal peptide" evidence="2">
    <location>
        <begin position="1"/>
        <end position="19"/>
    </location>
</feature>
<dbReference type="Proteomes" id="UP000697127">
    <property type="component" value="Unassembled WGS sequence"/>
</dbReference>
<dbReference type="Pfam" id="PF00982">
    <property type="entry name" value="Glyco_transf_20"/>
    <property type="match status" value="1"/>
</dbReference>
<protein>
    <submittedName>
        <fullName evidence="3">Uncharacterized protein</fullName>
    </submittedName>
</protein>
<dbReference type="GO" id="GO:0005829">
    <property type="term" value="C:cytosol"/>
    <property type="evidence" value="ECO:0007669"/>
    <property type="project" value="TreeGrafter"/>
</dbReference>
<dbReference type="InterPro" id="IPR001830">
    <property type="entry name" value="Glyco_trans_20"/>
</dbReference>
<dbReference type="Gene3D" id="3.40.50.2000">
    <property type="entry name" value="Glycogen Phosphorylase B"/>
    <property type="match status" value="2"/>
</dbReference>
<dbReference type="Pfam" id="PF02358">
    <property type="entry name" value="Trehalose_PPase"/>
    <property type="match status" value="1"/>
</dbReference>
<keyword evidence="2" id="KW-0732">Signal</keyword>
<evidence type="ECO:0000256" key="2">
    <source>
        <dbReference type="SAM" id="SignalP"/>
    </source>
</evidence>
<dbReference type="OrthoDB" id="755951at2759"/>
<dbReference type="PANTHER" id="PTHR10788">
    <property type="entry name" value="TREHALOSE-6-PHOSPHATE SYNTHASE"/>
    <property type="match status" value="1"/>
</dbReference>
<accession>A0A9P6WIL1</accession>
<dbReference type="GO" id="GO:0046872">
    <property type="term" value="F:metal ion binding"/>
    <property type="evidence" value="ECO:0007669"/>
    <property type="project" value="InterPro"/>
</dbReference>
<dbReference type="GO" id="GO:0004805">
    <property type="term" value="F:trehalose-phosphatase activity"/>
    <property type="evidence" value="ECO:0007669"/>
    <property type="project" value="TreeGrafter"/>
</dbReference>
<dbReference type="InterPro" id="IPR003337">
    <property type="entry name" value="Trehalose_PPase"/>
</dbReference>
<dbReference type="EMBL" id="PUHW01000238">
    <property type="protein sequence ID" value="KAG0687611.1"/>
    <property type="molecule type" value="Genomic_DNA"/>
</dbReference>
<evidence type="ECO:0000313" key="3">
    <source>
        <dbReference type="EMBL" id="KAG0687611.1"/>
    </source>
</evidence>
<feature type="region of interest" description="Disordered" evidence="1">
    <location>
        <begin position="385"/>
        <end position="410"/>
    </location>
</feature>
<evidence type="ECO:0000256" key="1">
    <source>
        <dbReference type="SAM" id="MobiDB-lite"/>
    </source>
</evidence>
<dbReference type="CDD" id="cd03788">
    <property type="entry name" value="GT20_TPS"/>
    <property type="match status" value="1"/>
</dbReference>
<sequence>MVAFKFIISTTLLSSLVFADEAPSNNDSKKKAVARAHLDRGLVKGIIEFTSIDGVVDVHLDVTGLPPNVGPFHYKIHENKVDKSSCSGSGDVFNPYNSQYHVCDDLKNDAYCSLGDLSGKHGFINTTCFETNYLDQYLSLNRHNPAYVVGKSLVITDPNNNIISCGNIELKSKKSNKFTKRDLIYPGLYNELVSPEEKKVIYTNNSGTTNSSSFNLDDESTDSTSTYSSSGSNILTFGSGSIAAFVAVDAANLCDDKSLGDFFEPIKKDSIPEENIDIDIATGLKIKSGVTSTTEDSNEDNNVSIIQALSQSNLSTTNVLLDDSFDSNPVNYLNESNNFNNTILDDGENDTDSISSTNSIVMPKSNHNSNIAINNIPSGTNHHQLNHQHINNNNNNNNNNSHHLHSHNSNLNHNVSVQDFFFNNPYKTKMTLSSTSIDDVSSLTNNTTTSVPYVENINQGSFLSSSTSMSPQSQTSIQSNNTHNTTSLSRSPYGQFHTPTLVKPKAQLRNITPQPLVNEILPKKSFGEPKLSSMRINRPVHSNLRNLKTASILSLDKKIGSASLNQSSNLLSEKSISDTYNYDSISKDYTNLLQNEEDEVLNRGNDYGHVAPFGGFSRPHKFVEDMDDIFNNSPWKILDFDKGNGSLINSIESSRNNFNNEFKWIGTISIPSNIIPEKIKNEITNELKENYNSNLILLDDEVFQGHYQSFCKQILWPIFHYQIPDNPKSNAFENHSWKFYEKLNQIYANEIASKYEKGDIIWVHDYHLMLLPQMLRKLIPDAKIGFFLHVSFPSSEVFRCLAQRKKILEGMLGADCITFQNEEYMAHFLQSSNRLLLADFNSTGVHYNDRLTTVSYNAIGLDFNRLDIQLKSNIVKNWKNLINDRWPNKKLIVSRDKIDKIRGLKEKLLAYERFLDDHPEYISKTILILICIQSKSFDEDYKNELLTIAERINSKTKNISIDQPVILLNQDIEFEQYLALLSEADTFIVSTLREGMNLTCHEFICASQKLHSPLILSEFVGSASVLNNGPLLSNPYNIRQVSSQIYQCLNMLNDEKIERWNSTFEQILNNDSKTWIKKCLLDIDNACQNANVLQSYNTLTPLTKQLYQTFINDVSKSLGSKRLYILNLDDLTSNLEIHGQTIHSYQQELIQKTLSNLTSNSNNYVYIFSLFQRYELLRLYKRLPDLGLIAENGGIIKPPRSNDWYTVVEESEKTWIPTVVDIIKSFCERIPGSHIEVEECTILFHTESTTNIDKDYKEGLIGDLITHINELFEKEFNVHASITKGILIVKEMNLISRALDFIIEQDYIKENENVKKLPYTSSAFTSPVFHARSSSIPQSPITPIELSSISGIPSRSSSSLSSSPFELNFEFIFSCGETTSIDEEIFSYFNNLVNDKEINENQIITVCAGQTGQSKTCAKYSLKGINNLMTLLN</sequence>
<dbReference type="Gene3D" id="2.60.40.200">
    <property type="entry name" value="Superoxide dismutase, copper/zinc binding domain"/>
    <property type="match status" value="1"/>
</dbReference>